<reference evidence="1 2" key="1">
    <citation type="submission" date="2009-01" db="EMBL/GenBank/DDBJ databases">
        <authorList>
            <person name="Qin X."/>
            <person name="Bachman B."/>
            <person name="Battles P."/>
            <person name="Bell A."/>
            <person name="Bess C."/>
            <person name="Bickham C."/>
            <person name="Chaboub L."/>
            <person name="Chen D."/>
            <person name="Coyle M."/>
            <person name="Deiros D.R."/>
            <person name="Dinh H."/>
            <person name="Forbes L."/>
            <person name="Fowler G."/>
            <person name="Francisco L."/>
            <person name="Fu Q."/>
            <person name="Gubbala S."/>
            <person name="Hale W."/>
            <person name="Han Y."/>
            <person name="Hemphill L."/>
            <person name="Highlander S.K."/>
            <person name="Hirani K."/>
            <person name="Hogues M."/>
            <person name="Jackson L."/>
            <person name="Jakkamsetti A."/>
            <person name="Javaid M."/>
            <person name="Jiang H."/>
            <person name="Korchina V."/>
            <person name="Kovar C."/>
            <person name="Lara F."/>
            <person name="Lee S."/>
            <person name="Mata R."/>
            <person name="Mathew T."/>
            <person name="Moen C."/>
            <person name="Morales K."/>
            <person name="Munidasa M."/>
            <person name="Nazareth L."/>
            <person name="Ngo R."/>
            <person name="Nguyen L."/>
            <person name="Okwuonu G."/>
            <person name="Ongeri F."/>
            <person name="Patil S."/>
            <person name="Petrosino J."/>
            <person name="Pham C."/>
            <person name="Pham P."/>
            <person name="Pu L.-L."/>
            <person name="Puazo M."/>
            <person name="Raj R."/>
            <person name="Reid J."/>
            <person name="Rouhana J."/>
            <person name="Saada N."/>
            <person name="Shang Y."/>
            <person name="Simmons D."/>
            <person name="Thornton R."/>
            <person name="Warren J."/>
            <person name="Weissenberger G."/>
            <person name="Zhang J."/>
            <person name="Zhang L."/>
            <person name="Zhou C."/>
            <person name="Zhu D."/>
            <person name="Muzny D."/>
            <person name="Worley K."/>
            <person name="Gibbs R."/>
        </authorList>
    </citation>
    <scope>NUCLEOTIDE SEQUENCE [LARGE SCALE GENOMIC DNA]</scope>
    <source>
        <strain evidence="1 2">DSM 15434</strain>
    </source>
</reference>
<sequence>SRASIGVSGGGCRRALDGRLARLRAWNGRRWLERSIGHSTTLATLLVSRV</sequence>
<organism evidence="1 2">
    <name type="scientific">Actinomyces urogenitalis DSM 15434</name>
    <dbReference type="NCBI Taxonomy" id="525246"/>
    <lineage>
        <taxon>Bacteria</taxon>
        <taxon>Bacillati</taxon>
        <taxon>Actinomycetota</taxon>
        <taxon>Actinomycetes</taxon>
        <taxon>Actinomycetales</taxon>
        <taxon>Actinomycetaceae</taxon>
        <taxon>Actinomyces</taxon>
    </lineage>
</organism>
<evidence type="ECO:0000313" key="2">
    <source>
        <dbReference type="Proteomes" id="UP000004778"/>
    </source>
</evidence>
<dbReference type="HOGENOM" id="CLU_3110677_0_0_11"/>
<keyword evidence="2" id="KW-1185">Reference proteome</keyword>
<proteinExistence type="predicted"/>
<dbReference type="AlphaFoldDB" id="C0W820"/>
<feature type="non-terminal residue" evidence="1">
    <location>
        <position position="1"/>
    </location>
</feature>
<comment type="caution">
    <text evidence="1">The sequence shown here is derived from an EMBL/GenBank/DDBJ whole genome shotgun (WGS) entry which is preliminary data.</text>
</comment>
<accession>C0W820</accession>
<evidence type="ECO:0000313" key="1">
    <source>
        <dbReference type="EMBL" id="EEH65104.1"/>
    </source>
</evidence>
<dbReference type="EMBL" id="ACFH01000183">
    <property type="protein sequence ID" value="EEH65104.1"/>
    <property type="molecule type" value="Genomic_DNA"/>
</dbReference>
<dbReference type="Proteomes" id="UP000004778">
    <property type="component" value="Unassembled WGS sequence"/>
</dbReference>
<gene>
    <name evidence="1" type="ORF">HMPREF0058_2014</name>
</gene>
<name>C0W820_9ACTO</name>
<protein>
    <submittedName>
        <fullName evidence="1">Uncharacterized protein</fullName>
    </submittedName>
</protein>